<evidence type="ECO:0000313" key="1">
    <source>
        <dbReference type="EMBL" id="KAK5637652.1"/>
    </source>
</evidence>
<gene>
    <name evidence="1" type="ORF">RRF57_013367</name>
</gene>
<sequence>MLQAQLLDLDLAAPKYEMPHQEQGPDSLVVLAIVGSAADLVEIKTPAFLMAFRLQRFNQPTLGRQGI</sequence>
<organism evidence="1 2">
    <name type="scientific">Xylaria bambusicola</name>
    <dbReference type="NCBI Taxonomy" id="326684"/>
    <lineage>
        <taxon>Eukaryota</taxon>
        <taxon>Fungi</taxon>
        <taxon>Dikarya</taxon>
        <taxon>Ascomycota</taxon>
        <taxon>Pezizomycotina</taxon>
        <taxon>Sordariomycetes</taxon>
        <taxon>Xylariomycetidae</taxon>
        <taxon>Xylariales</taxon>
        <taxon>Xylariaceae</taxon>
        <taxon>Xylaria</taxon>
    </lineage>
</organism>
<keyword evidence="2" id="KW-1185">Reference proteome</keyword>
<accession>A0AAN7ZBK3</accession>
<protein>
    <submittedName>
        <fullName evidence="1">Uncharacterized protein</fullName>
    </submittedName>
</protein>
<dbReference type="AlphaFoldDB" id="A0AAN7ZBK3"/>
<proteinExistence type="predicted"/>
<comment type="caution">
    <text evidence="1">The sequence shown here is derived from an EMBL/GenBank/DDBJ whole genome shotgun (WGS) entry which is preliminary data.</text>
</comment>
<name>A0AAN7ZBK3_9PEZI</name>
<dbReference type="Proteomes" id="UP001305414">
    <property type="component" value="Unassembled WGS sequence"/>
</dbReference>
<evidence type="ECO:0000313" key="2">
    <source>
        <dbReference type="Proteomes" id="UP001305414"/>
    </source>
</evidence>
<reference evidence="1 2" key="1">
    <citation type="submission" date="2023-10" db="EMBL/GenBank/DDBJ databases">
        <title>Draft genome sequence of Xylaria bambusicola isolate GMP-LS, the root and basal stem rot pathogen of sugarcane in Indonesia.</title>
        <authorList>
            <person name="Selvaraj P."/>
            <person name="Muralishankar V."/>
            <person name="Muruganantham S."/>
            <person name="Sp S."/>
            <person name="Haryani S."/>
            <person name="Lau K.J.X."/>
            <person name="Naqvi N.I."/>
        </authorList>
    </citation>
    <scope>NUCLEOTIDE SEQUENCE [LARGE SCALE GENOMIC DNA]</scope>
    <source>
        <strain evidence="1">GMP-LS</strain>
    </source>
</reference>
<dbReference type="EMBL" id="JAWHQM010000201">
    <property type="protein sequence ID" value="KAK5637652.1"/>
    <property type="molecule type" value="Genomic_DNA"/>
</dbReference>